<feature type="region of interest" description="Disordered" evidence="1">
    <location>
        <begin position="323"/>
        <end position="350"/>
    </location>
</feature>
<organism evidence="3 4">
    <name type="scientific">Trypanosoma cruzi</name>
    <dbReference type="NCBI Taxonomy" id="5693"/>
    <lineage>
        <taxon>Eukaryota</taxon>
        <taxon>Discoba</taxon>
        <taxon>Euglenozoa</taxon>
        <taxon>Kinetoplastea</taxon>
        <taxon>Metakinetoplastina</taxon>
        <taxon>Trypanosomatida</taxon>
        <taxon>Trypanosomatidae</taxon>
        <taxon>Trypanosoma</taxon>
        <taxon>Schizotrypanum</taxon>
    </lineage>
</organism>
<dbReference type="InterPro" id="IPR039102">
    <property type="entry name" value="FAM13"/>
</dbReference>
<dbReference type="VEuPathDB" id="TriTrypDB:TCSYLVIO_005075"/>
<dbReference type="PANTHER" id="PTHR15904">
    <property type="entry name" value="FAM13"/>
    <property type="match status" value="1"/>
</dbReference>
<dbReference type="VEuPathDB" id="TriTrypDB:TcCLB.506959.80"/>
<dbReference type="VEuPathDB" id="TriTrypDB:BCY84_19594"/>
<dbReference type="VEuPathDB" id="TriTrypDB:C4B63_54g16"/>
<dbReference type="Pfam" id="PF26116">
    <property type="entry name" value="FAM13A"/>
    <property type="match status" value="2"/>
</dbReference>
<comment type="caution">
    <text evidence="3">The sequence shown here is derived from an EMBL/GenBank/DDBJ whole genome shotgun (WGS) entry which is preliminary data.</text>
</comment>
<dbReference type="AlphaFoldDB" id="A0A2V2V0W9"/>
<gene>
    <name evidence="3" type="ORF">C4B63_54g16</name>
</gene>
<dbReference type="VEuPathDB" id="TriTrypDB:TcBrA4_0098180"/>
<dbReference type="InterPro" id="IPR059029">
    <property type="entry name" value="FAM13A_dom"/>
</dbReference>
<evidence type="ECO:0000256" key="1">
    <source>
        <dbReference type="SAM" id="MobiDB-lite"/>
    </source>
</evidence>
<name>A0A2V2V0W9_TRYCR</name>
<feature type="domain" description="FAM13A-like" evidence="2">
    <location>
        <begin position="267"/>
        <end position="316"/>
    </location>
</feature>
<protein>
    <recommendedName>
        <fullName evidence="2">FAM13A-like domain-containing protein</fullName>
    </recommendedName>
</protein>
<dbReference type="Gene3D" id="1.10.10.1460">
    <property type="match status" value="1"/>
</dbReference>
<dbReference type="VEuPathDB" id="TriTrypDB:Tc_MARK_3820"/>
<dbReference type="VEuPathDB" id="TriTrypDB:TcCL_ESM01146"/>
<reference evidence="3 4" key="1">
    <citation type="journal article" date="2018" name="Microb. Genom.">
        <title>Expanding an expanded genome: long-read sequencing of Trypanosoma cruzi.</title>
        <authorList>
            <person name="Berna L."/>
            <person name="Rodriguez M."/>
            <person name="Chiribao M.L."/>
            <person name="Parodi-Talice A."/>
            <person name="Pita S."/>
            <person name="Rijo G."/>
            <person name="Alvarez-Valin F."/>
            <person name="Robello C."/>
        </authorList>
    </citation>
    <scope>NUCLEOTIDE SEQUENCE [LARGE SCALE GENOMIC DNA]</scope>
    <source>
        <strain evidence="3 4">Dm28c</strain>
    </source>
</reference>
<accession>A0A2V2V0W9</accession>
<dbReference type="VEuPathDB" id="TriTrypDB:TCDM_03699"/>
<dbReference type="VEuPathDB" id="TriTrypDB:TcCLB.503453.80"/>
<dbReference type="EMBL" id="PRFA01000054">
    <property type="protein sequence ID" value="PWU89999.1"/>
    <property type="molecule type" value="Genomic_DNA"/>
</dbReference>
<evidence type="ECO:0000259" key="2">
    <source>
        <dbReference type="Pfam" id="PF26116"/>
    </source>
</evidence>
<dbReference type="VEuPathDB" id="TriTrypDB:C3747_62g145"/>
<feature type="compositionally biased region" description="Polar residues" evidence="1">
    <location>
        <begin position="214"/>
        <end position="250"/>
    </location>
</feature>
<feature type="domain" description="FAM13A-like" evidence="2">
    <location>
        <begin position="102"/>
        <end position="157"/>
    </location>
</feature>
<dbReference type="PANTHER" id="PTHR15904:SF17">
    <property type="entry name" value="RHO-GAP DOMAIN-CONTAINING PROTEIN"/>
    <property type="match status" value="1"/>
</dbReference>
<evidence type="ECO:0000313" key="4">
    <source>
        <dbReference type="Proteomes" id="UP000246121"/>
    </source>
</evidence>
<sequence>MNMNDLLFQAATQTIDALSFTQSHVIDEDFRAHSKATINSVRSLQREQRSRIEQNYGPRAVSSDAIAAQLRATYRGETASLELMKEANERGVPPAFMANMSHSKCQVFKKEMKRRIHEWERAFREEHGVAVTAHDKASLHHVYELYKAAKNRLKETESPRKTAFEPKVEDTSELHQKQYYEKKHEPYQPQQALYEGGGNNGDAGRDERGGTVGVQPSQIRSSQMDSAGSKQFTTPASVTSSINVPRQNSPARPVRKGKPASQMSDDDLATEKRYLKYILHRFESDFEQKNGRPPTKNDRRVWTAEYTRYGELKNEILRRSANGNQGEASNVEGGAHTRVSAGTVTIPENF</sequence>
<feature type="compositionally biased region" description="Basic and acidic residues" evidence="1">
    <location>
        <begin position="152"/>
        <end position="186"/>
    </location>
</feature>
<dbReference type="Proteomes" id="UP000246121">
    <property type="component" value="Unassembled WGS sequence"/>
</dbReference>
<feature type="region of interest" description="Disordered" evidence="1">
    <location>
        <begin position="152"/>
        <end position="265"/>
    </location>
</feature>
<feature type="compositionally biased region" description="Polar residues" evidence="1">
    <location>
        <begin position="340"/>
        <end position="350"/>
    </location>
</feature>
<evidence type="ECO:0000313" key="3">
    <source>
        <dbReference type="EMBL" id="PWU89999.1"/>
    </source>
</evidence>
<proteinExistence type="predicted"/>
<dbReference type="VEuPathDB" id="TriTrypDB:ECC02_006384"/>
<dbReference type="VEuPathDB" id="TriTrypDB:TcG_03835"/>